<proteinExistence type="predicted"/>
<sequence length="45" mass="4866">MLNMAEISNEVSALMDDSGWAMQAPTPLPTSPDLNNDAASRLSFR</sequence>
<feature type="region of interest" description="Disordered" evidence="1">
    <location>
        <begin position="18"/>
        <end position="45"/>
    </location>
</feature>
<protein>
    <submittedName>
        <fullName evidence="3">Uncharacterized protein</fullName>
    </submittedName>
</protein>
<keyword evidence="2" id="KW-1185">Reference proteome</keyword>
<evidence type="ECO:0000313" key="3">
    <source>
        <dbReference type="WBParaSite" id="nRc.2.0.1.t27043-RA"/>
    </source>
</evidence>
<evidence type="ECO:0000313" key="2">
    <source>
        <dbReference type="Proteomes" id="UP000887565"/>
    </source>
</evidence>
<evidence type="ECO:0000256" key="1">
    <source>
        <dbReference type="SAM" id="MobiDB-lite"/>
    </source>
</evidence>
<organism evidence="2 3">
    <name type="scientific">Romanomermis culicivorax</name>
    <name type="common">Nematode worm</name>
    <dbReference type="NCBI Taxonomy" id="13658"/>
    <lineage>
        <taxon>Eukaryota</taxon>
        <taxon>Metazoa</taxon>
        <taxon>Ecdysozoa</taxon>
        <taxon>Nematoda</taxon>
        <taxon>Enoplea</taxon>
        <taxon>Dorylaimia</taxon>
        <taxon>Mermithida</taxon>
        <taxon>Mermithoidea</taxon>
        <taxon>Mermithidae</taxon>
        <taxon>Romanomermis</taxon>
    </lineage>
</organism>
<accession>A0A915JLQ9</accession>
<dbReference type="AlphaFoldDB" id="A0A915JLQ9"/>
<dbReference type="Proteomes" id="UP000887565">
    <property type="component" value="Unplaced"/>
</dbReference>
<name>A0A915JLQ9_ROMCU</name>
<reference evidence="3" key="1">
    <citation type="submission" date="2022-11" db="UniProtKB">
        <authorList>
            <consortium name="WormBaseParasite"/>
        </authorList>
    </citation>
    <scope>IDENTIFICATION</scope>
</reference>
<dbReference type="WBParaSite" id="nRc.2.0.1.t27043-RA">
    <property type="protein sequence ID" value="nRc.2.0.1.t27043-RA"/>
    <property type="gene ID" value="nRc.2.0.1.g27043"/>
</dbReference>